<dbReference type="RefSeq" id="WP_170830530.1">
    <property type="nucleotide sequence ID" value="NZ_FNHL01000001.1"/>
</dbReference>
<dbReference type="InterPro" id="IPR055978">
    <property type="entry name" value="DUF7556"/>
</dbReference>
<protein>
    <submittedName>
        <fullName evidence="1">Uncharacterized protein</fullName>
    </submittedName>
</protein>
<name>A0A1G9P090_9EURY</name>
<keyword evidence="2" id="KW-1185">Reference proteome</keyword>
<dbReference type="OrthoDB" id="262340at2157"/>
<dbReference type="AlphaFoldDB" id="A0A1G9P090"/>
<dbReference type="Proteomes" id="UP000199451">
    <property type="component" value="Unassembled WGS sequence"/>
</dbReference>
<proteinExistence type="predicted"/>
<organism evidence="1 2">
    <name type="scientific">Halogranum gelatinilyticum</name>
    <dbReference type="NCBI Taxonomy" id="660521"/>
    <lineage>
        <taxon>Archaea</taxon>
        <taxon>Methanobacteriati</taxon>
        <taxon>Methanobacteriota</taxon>
        <taxon>Stenosarchaea group</taxon>
        <taxon>Halobacteria</taxon>
        <taxon>Halobacteriales</taxon>
        <taxon>Haloferacaceae</taxon>
    </lineage>
</organism>
<accession>A0A1G9P090</accession>
<evidence type="ECO:0000313" key="2">
    <source>
        <dbReference type="Proteomes" id="UP000199451"/>
    </source>
</evidence>
<dbReference type="EMBL" id="FNHL01000001">
    <property type="protein sequence ID" value="SDL92256.1"/>
    <property type="molecule type" value="Genomic_DNA"/>
</dbReference>
<dbReference type="STRING" id="660521.SAMN04487949_0184"/>
<sequence>MATDTTTVDVSAPEVMASVDSTSHSEELVIADITRDDAWLSLRASDAPTLDDWR</sequence>
<reference evidence="2" key="1">
    <citation type="submission" date="2016-10" db="EMBL/GenBank/DDBJ databases">
        <authorList>
            <person name="Varghese N."/>
            <person name="Submissions S."/>
        </authorList>
    </citation>
    <scope>NUCLEOTIDE SEQUENCE [LARGE SCALE GENOMIC DNA]</scope>
    <source>
        <strain evidence="2">CGMCC 1.10119</strain>
    </source>
</reference>
<evidence type="ECO:0000313" key="1">
    <source>
        <dbReference type="EMBL" id="SDL92256.1"/>
    </source>
</evidence>
<dbReference type="Pfam" id="PF24433">
    <property type="entry name" value="DUF7556"/>
    <property type="match status" value="1"/>
</dbReference>
<gene>
    <name evidence="1" type="ORF">SAMN04487949_0184</name>
</gene>